<organism evidence="1">
    <name type="scientific">marine metagenome</name>
    <dbReference type="NCBI Taxonomy" id="408172"/>
    <lineage>
        <taxon>unclassified sequences</taxon>
        <taxon>metagenomes</taxon>
        <taxon>ecological metagenomes</taxon>
    </lineage>
</organism>
<evidence type="ECO:0000313" key="1">
    <source>
        <dbReference type="EMBL" id="SUZ62497.1"/>
    </source>
</evidence>
<accession>A0A381P803</accession>
<reference evidence="1" key="1">
    <citation type="submission" date="2018-05" db="EMBL/GenBank/DDBJ databases">
        <authorList>
            <person name="Lanie J.A."/>
            <person name="Ng W.-L."/>
            <person name="Kazmierczak K.M."/>
            <person name="Andrzejewski T.M."/>
            <person name="Davidsen T.M."/>
            <person name="Wayne K.J."/>
            <person name="Tettelin H."/>
            <person name="Glass J.I."/>
            <person name="Rusch D."/>
            <person name="Podicherti R."/>
            <person name="Tsui H.-C.T."/>
            <person name="Winkler M.E."/>
        </authorList>
    </citation>
    <scope>NUCLEOTIDE SEQUENCE</scope>
</reference>
<gene>
    <name evidence="1" type="ORF">METZ01_LOCUS15351</name>
</gene>
<protein>
    <submittedName>
        <fullName evidence="1">Uncharacterized protein</fullName>
    </submittedName>
</protein>
<dbReference type="EMBL" id="UINC01000874">
    <property type="protein sequence ID" value="SUZ62497.1"/>
    <property type="molecule type" value="Genomic_DNA"/>
</dbReference>
<sequence length="36" mass="4111">MLSGYGIHKNEYSWIVAVDHNRQNPAVIDISEIGPW</sequence>
<name>A0A381P803_9ZZZZ</name>
<proteinExistence type="predicted"/>
<dbReference type="AlphaFoldDB" id="A0A381P803"/>